<feature type="region of interest" description="Disordered" evidence="1">
    <location>
        <begin position="244"/>
        <end position="282"/>
    </location>
</feature>
<keyword evidence="2" id="KW-0472">Membrane</keyword>
<protein>
    <submittedName>
        <fullName evidence="3">Rhinocladiella mackenziei CBS 650.93 unplaced genomic scaffold supercont1.4, whole genome shotgun sequence</fullName>
    </submittedName>
</protein>
<dbReference type="OrthoDB" id="3946741at2759"/>
<dbReference type="AlphaFoldDB" id="A0A0D2FTN6"/>
<gene>
    <name evidence="3" type="ORF">Z518_06319</name>
</gene>
<accession>A0A0D2FTN6</accession>
<reference evidence="3 4" key="1">
    <citation type="submission" date="2015-01" db="EMBL/GenBank/DDBJ databases">
        <title>The Genome Sequence of Rhinocladiella mackenzie CBS 650.93.</title>
        <authorList>
            <consortium name="The Broad Institute Genomics Platform"/>
            <person name="Cuomo C."/>
            <person name="de Hoog S."/>
            <person name="Gorbushina A."/>
            <person name="Stielow B."/>
            <person name="Teixiera M."/>
            <person name="Abouelleil A."/>
            <person name="Chapman S.B."/>
            <person name="Priest M."/>
            <person name="Young S.K."/>
            <person name="Wortman J."/>
            <person name="Nusbaum C."/>
            <person name="Birren B."/>
        </authorList>
    </citation>
    <scope>NUCLEOTIDE SEQUENCE [LARGE SCALE GENOMIC DNA]</scope>
    <source>
        <strain evidence="3 4">CBS 650.93</strain>
    </source>
</reference>
<feature type="compositionally biased region" description="Pro residues" evidence="1">
    <location>
        <begin position="411"/>
        <end position="424"/>
    </location>
</feature>
<keyword evidence="2" id="KW-0812">Transmembrane</keyword>
<evidence type="ECO:0000256" key="1">
    <source>
        <dbReference type="SAM" id="MobiDB-lite"/>
    </source>
</evidence>
<proteinExistence type="predicted"/>
<keyword evidence="4" id="KW-1185">Reference proteome</keyword>
<evidence type="ECO:0000313" key="3">
    <source>
        <dbReference type="EMBL" id="KIX05447.1"/>
    </source>
</evidence>
<dbReference type="EMBL" id="KN847478">
    <property type="protein sequence ID" value="KIX05447.1"/>
    <property type="molecule type" value="Genomic_DNA"/>
</dbReference>
<feature type="region of interest" description="Disordered" evidence="1">
    <location>
        <begin position="162"/>
        <end position="202"/>
    </location>
</feature>
<dbReference type="HOGENOM" id="CLU_022544_0_0_1"/>
<organism evidence="3 4">
    <name type="scientific">Rhinocladiella mackenziei CBS 650.93</name>
    <dbReference type="NCBI Taxonomy" id="1442369"/>
    <lineage>
        <taxon>Eukaryota</taxon>
        <taxon>Fungi</taxon>
        <taxon>Dikarya</taxon>
        <taxon>Ascomycota</taxon>
        <taxon>Pezizomycotina</taxon>
        <taxon>Eurotiomycetes</taxon>
        <taxon>Chaetothyriomycetidae</taxon>
        <taxon>Chaetothyriales</taxon>
        <taxon>Herpotrichiellaceae</taxon>
        <taxon>Rhinocladiella</taxon>
    </lineage>
</organism>
<keyword evidence="2" id="KW-1133">Transmembrane helix</keyword>
<dbReference type="GeneID" id="25294390"/>
<sequence>MRYRTWTSSSPAPVFEHGGRLWSRQDATNTCLPQSLISIVPDCAVTCIQSFASANYPGSTCANTSDLNYLCTVENTSSLTIGEGSLQCIVSFCTGQDQQDLGVYSICNGIPGAQPETARTITATIIGTSTSTSSTMENLPTTVGNPTSTQQVSTIVMATEVPSGTPVTTPSLSLPSSTASSRSSSSTSIGPQGTLGAIASPNEASSKRGLTTAQIVGIAIGGAVTALIVLALLMLMLRLCKRRRERRRGQKRSRLVEPTPPPTYQSPQETISPTFGDMGSSMTVPNTYDRFYAPQQSTEEKRRSFWRRSIRPEEIGIAVSPKAPGESSPVSISSQHSISRLLPTAPSQTLWPAPLDLETTRERKRHTLRPLSDATMFDEEPETRVPDSEPIYVNNQPFVLEKPPRAKRRGLPPPLTLPVVPENPPRTSSRAARIPLTPTYDNGNIDLVSPPRSFGSPPSTVPSKGETQQVGRQAPFAIPEHRLAPSSIYANRNVLRKKPPPRLPLRAGDRQPVEPLTQPRDPPAPPAAAMAPSLERQNSVTSVYTEIEEDTTPEEINKQLGLRANPPTPSIISVEARRAFDGQESPIRDLRYPQIPRSAAVSRQAEKPAQLRTSFLRAPSSKLRPTRDQLARAGASFMQTDTTSSDGYMSDETIEWPVPPLSDTSSRKGTIMGQSSLKSNMAKLRNNPASGNRRAPAQFFSPSLNELLTPETKTVMVSAPQRSPSSKARLTPNKSSSGDLYLTVEI</sequence>
<feature type="compositionally biased region" description="Polar residues" evidence="1">
    <location>
        <begin position="720"/>
        <end position="738"/>
    </location>
</feature>
<dbReference type="Proteomes" id="UP000053617">
    <property type="component" value="Unassembled WGS sequence"/>
</dbReference>
<dbReference type="RefSeq" id="XP_013272583.1">
    <property type="nucleotide sequence ID" value="XM_013417129.1"/>
</dbReference>
<dbReference type="VEuPathDB" id="FungiDB:Z518_06319"/>
<name>A0A0D2FTN6_9EURO</name>
<feature type="region of interest" description="Disordered" evidence="1">
    <location>
        <begin position="489"/>
        <end position="538"/>
    </location>
</feature>
<feature type="compositionally biased region" description="Basic residues" evidence="1">
    <location>
        <begin position="244"/>
        <end position="253"/>
    </location>
</feature>
<feature type="region of interest" description="Disordered" evidence="1">
    <location>
        <begin position="716"/>
        <end position="746"/>
    </location>
</feature>
<feature type="compositionally biased region" description="Low complexity" evidence="1">
    <location>
        <begin position="162"/>
        <end position="191"/>
    </location>
</feature>
<dbReference type="STRING" id="1442369.A0A0D2FTN6"/>
<evidence type="ECO:0000313" key="4">
    <source>
        <dbReference type="Proteomes" id="UP000053617"/>
    </source>
</evidence>
<feature type="transmembrane region" description="Helical" evidence="2">
    <location>
        <begin position="215"/>
        <end position="237"/>
    </location>
</feature>
<feature type="region of interest" description="Disordered" evidence="1">
    <location>
        <begin position="403"/>
        <end position="447"/>
    </location>
</feature>
<evidence type="ECO:0000256" key="2">
    <source>
        <dbReference type="SAM" id="Phobius"/>
    </source>
</evidence>